<dbReference type="SMART" id="SM00845">
    <property type="entry name" value="GatB_Yqey"/>
    <property type="match status" value="1"/>
</dbReference>
<evidence type="ECO:0000313" key="13">
    <source>
        <dbReference type="Proteomes" id="UP000228496"/>
    </source>
</evidence>
<comment type="similarity">
    <text evidence="1 10">Belongs to the GatB/GatE family. GatB subfamily.</text>
</comment>
<comment type="subunit">
    <text evidence="2 10">Heterotrimer of A, B and C subunits.</text>
</comment>
<feature type="domain" description="Asn/Gln amidotransferase" evidence="11">
    <location>
        <begin position="329"/>
        <end position="506"/>
    </location>
</feature>
<dbReference type="GO" id="GO:0050567">
    <property type="term" value="F:glutaminyl-tRNA synthase (glutamine-hydrolyzing) activity"/>
    <property type="evidence" value="ECO:0007669"/>
    <property type="project" value="UniProtKB-UniRule"/>
</dbReference>
<evidence type="ECO:0000256" key="1">
    <source>
        <dbReference type="ARBA" id="ARBA00005306"/>
    </source>
</evidence>
<evidence type="ECO:0000256" key="9">
    <source>
        <dbReference type="ARBA" id="ARBA00047913"/>
    </source>
</evidence>
<evidence type="ECO:0000259" key="11">
    <source>
        <dbReference type="SMART" id="SM00845"/>
    </source>
</evidence>
<keyword evidence="3 10" id="KW-0436">Ligase</keyword>
<dbReference type="InterPro" id="IPR023168">
    <property type="entry name" value="GatB_Yqey_C_2"/>
</dbReference>
<dbReference type="Proteomes" id="UP000228496">
    <property type="component" value="Unassembled WGS sequence"/>
</dbReference>
<dbReference type="GO" id="GO:0016740">
    <property type="term" value="F:transferase activity"/>
    <property type="evidence" value="ECO:0007669"/>
    <property type="project" value="UniProtKB-KW"/>
</dbReference>
<dbReference type="NCBIfam" id="NF004014">
    <property type="entry name" value="PRK05477.1-4"/>
    <property type="match status" value="1"/>
</dbReference>
<dbReference type="NCBIfam" id="NF004012">
    <property type="entry name" value="PRK05477.1-2"/>
    <property type="match status" value="1"/>
</dbReference>
<dbReference type="Gene3D" id="1.10.150.380">
    <property type="entry name" value="GatB domain, N-terminal subdomain"/>
    <property type="match status" value="1"/>
</dbReference>
<keyword evidence="4 10" id="KW-0547">Nucleotide-binding</keyword>
<evidence type="ECO:0000256" key="7">
    <source>
        <dbReference type="ARBA" id="ARBA00024799"/>
    </source>
</evidence>
<dbReference type="InterPro" id="IPR014746">
    <property type="entry name" value="Gln_synth/guanido_kin_cat_dom"/>
</dbReference>
<dbReference type="InterPro" id="IPR018027">
    <property type="entry name" value="Asn/Gln_amidotransferase"/>
</dbReference>
<dbReference type="Pfam" id="PF02934">
    <property type="entry name" value="GatB_N"/>
    <property type="match status" value="1"/>
</dbReference>
<evidence type="ECO:0000256" key="6">
    <source>
        <dbReference type="ARBA" id="ARBA00022917"/>
    </source>
</evidence>
<dbReference type="InterPro" id="IPR003789">
    <property type="entry name" value="Asn/Gln_tRNA_amidoTrase-B-like"/>
</dbReference>
<dbReference type="SUPFAM" id="SSF89095">
    <property type="entry name" value="GatB/YqeY motif"/>
    <property type="match status" value="2"/>
</dbReference>
<gene>
    <name evidence="10" type="primary">gatB</name>
    <name evidence="12" type="ORF">COV29_01165</name>
</gene>
<dbReference type="InterPro" id="IPR017959">
    <property type="entry name" value="Asn/Gln-tRNA_amidoTrfase_suB/E"/>
</dbReference>
<evidence type="ECO:0000256" key="10">
    <source>
        <dbReference type="HAMAP-Rule" id="MF_00121"/>
    </source>
</evidence>
<organism evidence="12 13">
    <name type="scientific">Candidatus Yanofskybacteria bacterium CG10_big_fil_rev_8_21_14_0_10_36_16</name>
    <dbReference type="NCBI Taxonomy" id="1975096"/>
    <lineage>
        <taxon>Bacteria</taxon>
        <taxon>Candidatus Yanofskyibacteriota</taxon>
    </lineage>
</organism>
<dbReference type="InterPro" id="IPR042114">
    <property type="entry name" value="GatB_C_1"/>
</dbReference>
<dbReference type="SUPFAM" id="SSF55931">
    <property type="entry name" value="Glutamine synthetase/guanido kinase"/>
    <property type="match status" value="1"/>
</dbReference>
<evidence type="ECO:0000256" key="8">
    <source>
        <dbReference type="ARBA" id="ARBA00047380"/>
    </source>
</evidence>
<dbReference type="EMBL" id="PCXQ01000003">
    <property type="protein sequence ID" value="PJE51347.1"/>
    <property type="molecule type" value="Genomic_DNA"/>
</dbReference>
<reference evidence="12 13" key="1">
    <citation type="submission" date="2017-09" db="EMBL/GenBank/DDBJ databases">
        <title>Depth-based differentiation of microbial function through sediment-hosted aquifers and enrichment of novel symbionts in the deep terrestrial subsurface.</title>
        <authorList>
            <person name="Probst A.J."/>
            <person name="Ladd B."/>
            <person name="Jarett J.K."/>
            <person name="Geller-Mcgrath D.E."/>
            <person name="Sieber C.M."/>
            <person name="Emerson J.B."/>
            <person name="Anantharaman K."/>
            <person name="Thomas B.C."/>
            <person name="Malmstrom R."/>
            <person name="Stieglmeier M."/>
            <person name="Klingl A."/>
            <person name="Woyke T."/>
            <person name="Ryan C.M."/>
            <person name="Banfield J.F."/>
        </authorList>
    </citation>
    <scope>NUCLEOTIDE SEQUENCE [LARGE SCALE GENOMIC DNA]</scope>
    <source>
        <strain evidence="12">CG10_big_fil_rev_8_21_14_0_10_36_16</strain>
    </source>
</reference>
<dbReference type="Gene3D" id="1.10.10.410">
    <property type="match status" value="1"/>
</dbReference>
<dbReference type="PANTHER" id="PTHR11659">
    <property type="entry name" value="GLUTAMYL-TRNA GLN AMIDOTRANSFERASE SUBUNIT B MITOCHONDRIAL AND PROKARYOTIC PET112-RELATED"/>
    <property type="match status" value="1"/>
</dbReference>
<accession>A0A2J0Q894</accession>
<evidence type="ECO:0000313" key="12">
    <source>
        <dbReference type="EMBL" id="PJE51347.1"/>
    </source>
</evidence>
<dbReference type="InterPro" id="IPR017958">
    <property type="entry name" value="Gln-tRNA_amidoTrfase_suB_CS"/>
</dbReference>
<dbReference type="Pfam" id="PF02637">
    <property type="entry name" value="GatB_Yqey"/>
    <property type="match status" value="1"/>
</dbReference>
<sequence length="509" mass="57299">MNKYDAIIGLEIHAELKTKTKMFCGSPNDPNENHPNINVCPVCMGHPGTLPVPNKEAIKKTVMAGLALNCKIAEFSKFDRKNYFYPDLPKGYQISQYDLPFCENGSLEINGREIGITRIHLEEDTGKLLHDPSTGSGQAYSLVDYNRAGVPLMELVTEPDLKSADDVYKFAKELRLILRYLGVSDADMEKGQMRVEVNISLKPEGSSEFGTKVEVKNINSINAAARSVEYEIKRQSELLNKGEKIVQETRGWDETKQETFSQRIKETSADYRYFPEPDIPPITLSKDQIEEIQLGLPELPKQRRERFKEQYEIKDEQAEIFTTSKHLGDYYEKVASELDASAKIEHLKSGTKDENGPPGEDHLPAKLHTLSANYMITEFPPLMSAVDNEIDDLEGFKIEPEAFAELMVMIFHKKLSSTAAKTVLKEMAETGLHPEHVAKEMNLLQVSDEGELLLAIEEVINNNKNAVEDYKKGKKESIKFLVGQVMAKTSGKANPQVVSKLLEEELNND</sequence>
<keyword evidence="12" id="KW-0808">Transferase</keyword>
<evidence type="ECO:0000256" key="5">
    <source>
        <dbReference type="ARBA" id="ARBA00022840"/>
    </source>
</evidence>
<dbReference type="GO" id="GO:0006412">
    <property type="term" value="P:translation"/>
    <property type="evidence" value="ECO:0007669"/>
    <property type="project" value="UniProtKB-UniRule"/>
</dbReference>
<dbReference type="EC" id="6.3.5.-" evidence="10"/>
<dbReference type="InterPro" id="IPR006075">
    <property type="entry name" value="Asn/Gln-tRNA_Trfase_suB/E_cat"/>
</dbReference>
<evidence type="ECO:0000256" key="2">
    <source>
        <dbReference type="ARBA" id="ARBA00011123"/>
    </source>
</evidence>
<dbReference type="GO" id="GO:0005524">
    <property type="term" value="F:ATP binding"/>
    <property type="evidence" value="ECO:0007669"/>
    <property type="project" value="UniProtKB-KW"/>
</dbReference>
<comment type="caution">
    <text evidence="12">The sequence shown here is derived from an EMBL/GenBank/DDBJ whole genome shotgun (WGS) entry which is preliminary data.</text>
</comment>
<dbReference type="AlphaFoldDB" id="A0A2J0Q894"/>
<evidence type="ECO:0000256" key="3">
    <source>
        <dbReference type="ARBA" id="ARBA00022598"/>
    </source>
</evidence>
<name>A0A2J0Q894_9BACT</name>
<comment type="catalytic activity">
    <reaction evidence="9 10">
        <text>L-glutamyl-tRNA(Gln) + L-glutamine + ATP + H2O = L-glutaminyl-tRNA(Gln) + L-glutamate + ADP + phosphate + H(+)</text>
        <dbReference type="Rhea" id="RHEA:17521"/>
        <dbReference type="Rhea" id="RHEA-COMP:9681"/>
        <dbReference type="Rhea" id="RHEA-COMP:9684"/>
        <dbReference type="ChEBI" id="CHEBI:15377"/>
        <dbReference type="ChEBI" id="CHEBI:15378"/>
        <dbReference type="ChEBI" id="CHEBI:29985"/>
        <dbReference type="ChEBI" id="CHEBI:30616"/>
        <dbReference type="ChEBI" id="CHEBI:43474"/>
        <dbReference type="ChEBI" id="CHEBI:58359"/>
        <dbReference type="ChEBI" id="CHEBI:78520"/>
        <dbReference type="ChEBI" id="CHEBI:78521"/>
        <dbReference type="ChEBI" id="CHEBI:456216"/>
    </reaction>
</comment>
<dbReference type="GO" id="GO:0050566">
    <property type="term" value="F:asparaginyl-tRNA synthase (glutamine-hydrolyzing) activity"/>
    <property type="evidence" value="ECO:0007669"/>
    <property type="project" value="RHEA"/>
</dbReference>
<keyword evidence="6 10" id="KW-0648">Protein biosynthesis</keyword>
<dbReference type="NCBIfam" id="TIGR00133">
    <property type="entry name" value="gatB"/>
    <property type="match status" value="1"/>
</dbReference>
<dbReference type="PROSITE" id="PS01234">
    <property type="entry name" value="GATB"/>
    <property type="match status" value="1"/>
</dbReference>
<comment type="catalytic activity">
    <reaction evidence="8 10">
        <text>L-aspartyl-tRNA(Asn) + L-glutamine + ATP + H2O = L-asparaginyl-tRNA(Asn) + L-glutamate + ADP + phosphate + 2 H(+)</text>
        <dbReference type="Rhea" id="RHEA:14513"/>
        <dbReference type="Rhea" id="RHEA-COMP:9674"/>
        <dbReference type="Rhea" id="RHEA-COMP:9677"/>
        <dbReference type="ChEBI" id="CHEBI:15377"/>
        <dbReference type="ChEBI" id="CHEBI:15378"/>
        <dbReference type="ChEBI" id="CHEBI:29985"/>
        <dbReference type="ChEBI" id="CHEBI:30616"/>
        <dbReference type="ChEBI" id="CHEBI:43474"/>
        <dbReference type="ChEBI" id="CHEBI:58359"/>
        <dbReference type="ChEBI" id="CHEBI:78515"/>
        <dbReference type="ChEBI" id="CHEBI:78516"/>
        <dbReference type="ChEBI" id="CHEBI:456216"/>
    </reaction>
</comment>
<protein>
    <recommendedName>
        <fullName evidence="10">Aspartyl/glutamyl-tRNA(Asn/Gln) amidotransferase subunit B</fullName>
        <shortName evidence="10">Asp/Glu-ADT subunit B</shortName>
        <ecNumber evidence="10">6.3.5.-</ecNumber>
    </recommendedName>
</protein>
<dbReference type="FunFam" id="1.10.10.410:FF:000001">
    <property type="entry name" value="Aspartyl/glutamyl-tRNA(Asn/Gln) amidotransferase subunit B"/>
    <property type="match status" value="1"/>
</dbReference>
<proteinExistence type="inferred from homology"/>
<evidence type="ECO:0000256" key="4">
    <source>
        <dbReference type="ARBA" id="ARBA00022741"/>
    </source>
</evidence>
<keyword evidence="5 10" id="KW-0067">ATP-binding</keyword>
<comment type="function">
    <text evidence="7 10">Allows the formation of correctly charged Asn-tRNA(Asn) or Gln-tRNA(Gln) through the transamidation of misacylated Asp-tRNA(Asn) or Glu-tRNA(Gln) in organisms which lack either or both of asparaginyl-tRNA or glutaminyl-tRNA synthetases. The reaction takes place in the presence of glutamine and ATP through an activated phospho-Asp-tRNA(Asn) or phospho-Glu-tRNA(Gln).</text>
</comment>
<dbReference type="InterPro" id="IPR004413">
    <property type="entry name" value="GatB"/>
</dbReference>
<dbReference type="HAMAP" id="MF_00121">
    <property type="entry name" value="GatB"/>
    <property type="match status" value="1"/>
</dbReference>